<dbReference type="OrthoDB" id="2686508at2759"/>
<evidence type="ECO:0000313" key="2">
    <source>
        <dbReference type="Proteomes" id="UP000807769"/>
    </source>
</evidence>
<dbReference type="Proteomes" id="UP000807769">
    <property type="component" value="Unassembled WGS sequence"/>
</dbReference>
<protein>
    <submittedName>
        <fullName evidence="1">Uncharacterized protein</fullName>
    </submittedName>
</protein>
<dbReference type="RefSeq" id="XP_041193581.1">
    <property type="nucleotide sequence ID" value="XM_041332843.1"/>
</dbReference>
<reference evidence="1" key="1">
    <citation type="journal article" date="2020" name="New Phytol.">
        <title>Comparative genomics reveals dynamic genome evolution in host specialist ectomycorrhizal fungi.</title>
        <authorList>
            <person name="Lofgren L.A."/>
            <person name="Nguyen N.H."/>
            <person name="Vilgalys R."/>
            <person name="Ruytinx J."/>
            <person name="Liao H.L."/>
            <person name="Branco S."/>
            <person name="Kuo A."/>
            <person name="LaButti K."/>
            <person name="Lipzen A."/>
            <person name="Andreopoulos W."/>
            <person name="Pangilinan J."/>
            <person name="Riley R."/>
            <person name="Hundley H."/>
            <person name="Na H."/>
            <person name="Barry K."/>
            <person name="Grigoriev I.V."/>
            <person name="Stajich J.E."/>
            <person name="Kennedy P.G."/>
        </authorList>
    </citation>
    <scope>NUCLEOTIDE SEQUENCE</scope>
    <source>
        <strain evidence="1">MN1</strain>
    </source>
</reference>
<gene>
    <name evidence="1" type="ORF">BJ212DRAFT_1299326</name>
</gene>
<dbReference type="AlphaFoldDB" id="A0A9P7JDR4"/>
<dbReference type="EMBL" id="JABBWG010000014">
    <property type="protein sequence ID" value="KAG1817162.1"/>
    <property type="molecule type" value="Genomic_DNA"/>
</dbReference>
<proteinExistence type="predicted"/>
<accession>A0A9P7JDR4</accession>
<dbReference type="GeneID" id="64626860"/>
<organism evidence="1 2">
    <name type="scientific">Suillus subaureus</name>
    <dbReference type="NCBI Taxonomy" id="48587"/>
    <lineage>
        <taxon>Eukaryota</taxon>
        <taxon>Fungi</taxon>
        <taxon>Dikarya</taxon>
        <taxon>Basidiomycota</taxon>
        <taxon>Agaricomycotina</taxon>
        <taxon>Agaricomycetes</taxon>
        <taxon>Agaricomycetidae</taxon>
        <taxon>Boletales</taxon>
        <taxon>Suillineae</taxon>
        <taxon>Suillaceae</taxon>
        <taxon>Suillus</taxon>
    </lineage>
</organism>
<sequence length="150" mass="16691">MPCFVAPAPQSPPVSLCMVQTLSESSLVPAPPAMGVFAPPAVTQENLVCAPTAYKADFIQEDDLGHLNLISIYLMPIFAPYADVQYVDVYEDEPLYPKLAYTMADECLLYHHRGVMYNPWLMESTMLYMLRSNHSRMGRGQSGGQLKEGK</sequence>
<evidence type="ECO:0000313" key="1">
    <source>
        <dbReference type="EMBL" id="KAG1817162.1"/>
    </source>
</evidence>
<keyword evidence="2" id="KW-1185">Reference proteome</keyword>
<comment type="caution">
    <text evidence="1">The sequence shown here is derived from an EMBL/GenBank/DDBJ whole genome shotgun (WGS) entry which is preliminary data.</text>
</comment>
<name>A0A9P7JDR4_9AGAM</name>